<protein>
    <submittedName>
        <fullName evidence="1">Uncharacterized protein</fullName>
    </submittedName>
</protein>
<dbReference type="PATRIC" id="fig|1590.201.peg.1028"/>
<name>A0A162F198_LACPN</name>
<evidence type="ECO:0000313" key="2">
    <source>
        <dbReference type="Proteomes" id="UP000076882"/>
    </source>
</evidence>
<dbReference type="EMBL" id="LUXM01000024">
    <property type="protein sequence ID" value="KZU95969.1"/>
    <property type="molecule type" value="Genomic_DNA"/>
</dbReference>
<dbReference type="Proteomes" id="UP000076882">
    <property type="component" value="Unassembled WGS sequence"/>
</dbReference>
<dbReference type="AlphaFoldDB" id="A0A162F198"/>
<sequence>MNKKLKLVYSASTESDGVKNVLAVFKESSKNTYYLSTMDGNGHFGPGFEMNQDTFTDMLSKIFEIN</sequence>
<reference evidence="1 2" key="1">
    <citation type="submission" date="2016-03" db="EMBL/GenBank/DDBJ databases">
        <title>Comparative genomics of 54 Lactobacillus plantarum strains reveals genomic uncoupling from niche constraints.</title>
        <authorList>
            <person name="Martino M.E."/>
        </authorList>
    </citation>
    <scope>NUCLEOTIDE SEQUENCE [LARGE SCALE GENOMIC DNA]</scope>
    <source>
        <strain evidence="1 2">19.1</strain>
    </source>
</reference>
<proteinExistence type="predicted"/>
<gene>
    <name evidence="1" type="ORF">Lp19_1248</name>
</gene>
<accession>A0A162F198</accession>
<comment type="caution">
    <text evidence="1">The sequence shown here is derived from an EMBL/GenBank/DDBJ whole genome shotgun (WGS) entry which is preliminary data.</text>
</comment>
<evidence type="ECO:0000313" key="1">
    <source>
        <dbReference type="EMBL" id="KZU95969.1"/>
    </source>
</evidence>
<organism evidence="1 2">
    <name type="scientific">Lactiplantibacillus plantarum</name>
    <name type="common">Lactobacillus plantarum</name>
    <dbReference type="NCBI Taxonomy" id="1590"/>
    <lineage>
        <taxon>Bacteria</taxon>
        <taxon>Bacillati</taxon>
        <taxon>Bacillota</taxon>
        <taxon>Bacilli</taxon>
        <taxon>Lactobacillales</taxon>
        <taxon>Lactobacillaceae</taxon>
        <taxon>Lactiplantibacillus</taxon>
    </lineage>
</organism>